<evidence type="ECO:0000256" key="4">
    <source>
        <dbReference type="ARBA" id="ARBA00022723"/>
    </source>
</evidence>
<dbReference type="GO" id="GO:0008821">
    <property type="term" value="F:crossover junction DNA endonuclease activity"/>
    <property type="evidence" value="ECO:0007669"/>
    <property type="project" value="UniProtKB-UniRule"/>
</dbReference>
<comment type="cofactor">
    <cofactor evidence="13">
        <name>Mg(2+)</name>
        <dbReference type="ChEBI" id="CHEBI:18420"/>
    </cofactor>
    <text evidence="13">Binds 2 Mg(2+) ion per subunit.</text>
</comment>
<evidence type="ECO:0000256" key="3">
    <source>
        <dbReference type="ARBA" id="ARBA00022722"/>
    </source>
</evidence>
<sequence length="175" mass="18895">MKILGIDPGLRLTGYGVIDCLGLKSNLIDGGVIRLDTKASIADRLVELETELEAIIAEHKPAACAVEQLYAHVTHPRTSILMGHARGVILLVARRNKLAVHEYAANRIKQAIAGHGHAAKVQMQRAVQLIWNLPEPPNPPDVADALAVALCCGHALTNPVGITKRTARRSPPRRI</sequence>
<evidence type="ECO:0000256" key="6">
    <source>
        <dbReference type="ARBA" id="ARBA00022763"/>
    </source>
</evidence>
<dbReference type="AlphaFoldDB" id="A0A7M2WXK7"/>
<dbReference type="SUPFAM" id="SSF53098">
    <property type="entry name" value="Ribonuclease H-like"/>
    <property type="match status" value="1"/>
</dbReference>
<dbReference type="NCBIfam" id="TIGR00228">
    <property type="entry name" value="ruvC"/>
    <property type="match status" value="1"/>
</dbReference>
<keyword evidence="16" id="KW-1185">Reference proteome</keyword>
<dbReference type="PANTHER" id="PTHR30194:SF3">
    <property type="entry name" value="CROSSOVER JUNCTION ENDODEOXYRIBONUCLEASE RUVC"/>
    <property type="match status" value="1"/>
</dbReference>
<protein>
    <recommendedName>
        <fullName evidence="13 14">Crossover junction endodeoxyribonuclease RuvC</fullName>
        <ecNumber evidence="13 14">3.1.21.10</ecNumber>
    </recommendedName>
    <alternativeName>
        <fullName evidence="13">Holliday junction nuclease RuvC</fullName>
    </alternativeName>
    <alternativeName>
        <fullName evidence="13">Holliday junction resolvase RuvC</fullName>
    </alternativeName>
</protein>
<evidence type="ECO:0000313" key="16">
    <source>
        <dbReference type="Proteomes" id="UP000593765"/>
    </source>
</evidence>
<keyword evidence="10 13" id="KW-0233">DNA recombination</keyword>
<dbReference type="KEGG" id="hbs:IPV69_02470"/>
<comment type="subunit">
    <text evidence="13">Homodimer which binds Holliday junction (HJ) DNA. The HJ becomes 2-fold symmetrical on binding to RuvC with unstacked arms; it has a different conformation from HJ DNA in complex with RuvA. In the full resolvosome a probable DNA-RuvA(4)-RuvB(12)-RuvC(2) complex forms which resolves the HJ.</text>
</comment>
<proteinExistence type="inferred from homology"/>
<dbReference type="EC" id="3.1.21.10" evidence="13 14"/>
<dbReference type="PRINTS" id="PR00696">
    <property type="entry name" value="RSOLVASERUVC"/>
</dbReference>
<evidence type="ECO:0000256" key="7">
    <source>
        <dbReference type="ARBA" id="ARBA00022801"/>
    </source>
</evidence>
<dbReference type="InterPro" id="IPR036397">
    <property type="entry name" value="RNaseH_sf"/>
</dbReference>
<dbReference type="HAMAP" id="MF_00034">
    <property type="entry name" value="RuvC"/>
    <property type="match status" value="1"/>
</dbReference>
<feature type="active site" evidence="13">
    <location>
        <position position="7"/>
    </location>
</feature>
<evidence type="ECO:0000256" key="9">
    <source>
        <dbReference type="ARBA" id="ARBA00023125"/>
    </source>
</evidence>
<feature type="binding site" evidence="13">
    <location>
        <position position="67"/>
    </location>
    <ligand>
        <name>Mg(2+)</name>
        <dbReference type="ChEBI" id="CHEBI:18420"/>
        <label>2</label>
    </ligand>
</feature>
<evidence type="ECO:0000256" key="13">
    <source>
        <dbReference type="HAMAP-Rule" id="MF_00034"/>
    </source>
</evidence>
<evidence type="ECO:0000256" key="1">
    <source>
        <dbReference type="ARBA" id="ARBA00009518"/>
    </source>
</evidence>
<evidence type="ECO:0000256" key="11">
    <source>
        <dbReference type="ARBA" id="ARBA00023204"/>
    </source>
</evidence>
<keyword evidence="4 13" id="KW-0479">Metal-binding</keyword>
<dbReference type="InterPro" id="IPR020563">
    <property type="entry name" value="X-over_junc_endoDNase_Mg_BS"/>
</dbReference>
<dbReference type="GO" id="GO:0000287">
    <property type="term" value="F:magnesium ion binding"/>
    <property type="evidence" value="ECO:0007669"/>
    <property type="project" value="UniProtKB-UniRule"/>
</dbReference>
<dbReference type="PANTHER" id="PTHR30194">
    <property type="entry name" value="CROSSOVER JUNCTION ENDODEOXYRIBONUCLEASE RUVC"/>
    <property type="match status" value="1"/>
</dbReference>
<reference evidence="15 16" key="1">
    <citation type="submission" date="2020-10" db="EMBL/GenBank/DDBJ databases">
        <title>Wide distribution of Phycisphaera-like planctomycetes from WD2101 soil group in peatlands and genome analysis of the first cultivated representative.</title>
        <authorList>
            <person name="Dedysh S.N."/>
            <person name="Beletsky A.V."/>
            <person name="Ivanova A."/>
            <person name="Kulichevskaya I.S."/>
            <person name="Suzina N.E."/>
            <person name="Philippov D.A."/>
            <person name="Rakitin A.L."/>
            <person name="Mardanov A.V."/>
            <person name="Ravin N.V."/>
        </authorList>
    </citation>
    <scope>NUCLEOTIDE SEQUENCE [LARGE SCALE GENOMIC DNA]</scope>
    <source>
        <strain evidence="15 16">M1803</strain>
    </source>
</reference>
<dbReference type="Proteomes" id="UP000593765">
    <property type="component" value="Chromosome"/>
</dbReference>
<gene>
    <name evidence="13 15" type="primary">ruvC</name>
    <name evidence="15" type="ORF">IPV69_02470</name>
</gene>
<dbReference type="GO" id="GO:0048476">
    <property type="term" value="C:Holliday junction resolvase complex"/>
    <property type="evidence" value="ECO:0007669"/>
    <property type="project" value="UniProtKB-UniRule"/>
</dbReference>
<keyword evidence="6 13" id="KW-0227">DNA damage</keyword>
<evidence type="ECO:0000256" key="8">
    <source>
        <dbReference type="ARBA" id="ARBA00022842"/>
    </source>
</evidence>
<dbReference type="Pfam" id="PF02075">
    <property type="entry name" value="RuvC"/>
    <property type="match status" value="1"/>
</dbReference>
<dbReference type="PROSITE" id="PS01321">
    <property type="entry name" value="RUVC"/>
    <property type="match status" value="1"/>
</dbReference>
<dbReference type="RefSeq" id="WP_206293334.1">
    <property type="nucleotide sequence ID" value="NZ_CP063458.1"/>
</dbReference>
<dbReference type="CDD" id="cd16962">
    <property type="entry name" value="RuvC"/>
    <property type="match status" value="1"/>
</dbReference>
<evidence type="ECO:0000313" key="15">
    <source>
        <dbReference type="EMBL" id="QOV90258.1"/>
    </source>
</evidence>
<evidence type="ECO:0000256" key="5">
    <source>
        <dbReference type="ARBA" id="ARBA00022759"/>
    </source>
</evidence>
<name>A0A7M2WXK7_9BACT</name>
<keyword evidence="11 13" id="KW-0234">DNA repair</keyword>
<comment type="function">
    <text evidence="13">The RuvA-RuvB-RuvC complex processes Holliday junction (HJ) DNA during genetic recombination and DNA repair. Endonuclease that resolves HJ intermediates. Cleaves cruciform DNA by making single-stranded nicks across the HJ at symmetrical positions within the homologous arms, yielding a 5'-phosphate and a 3'-hydroxyl group; requires a central core of homology in the junction. The consensus cleavage sequence is 5'-(A/T)TT(C/G)-3'. Cleavage occurs on the 3'-side of the TT dinucleotide at the point of strand exchange. HJ branch migration catalyzed by RuvA-RuvB allows RuvC to scan DNA until it finds its consensus sequence, where it cleaves and resolves the cruciform DNA.</text>
</comment>
<dbReference type="GO" id="GO:0005737">
    <property type="term" value="C:cytoplasm"/>
    <property type="evidence" value="ECO:0007669"/>
    <property type="project" value="UniProtKB-SubCell"/>
</dbReference>
<keyword evidence="5 13" id="KW-0255">Endonuclease</keyword>
<dbReference type="InterPro" id="IPR012337">
    <property type="entry name" value="RNaseH-like_sf"/>
</dbReference>
<evidence type="ECO:0000256" key="12">
    <source>
        <dbReference type="ARBA" id="ARBA00029354"/>
    </source>
</evidence>
<dbReference type="InterPro" id="IPR002176">
    <property type="entry name" value="X-over_junc_endoDNase_RuvC"/>
</dbReference>
<feature type="binding site" evidence="13">
    <location>
        <position position="141"/>
    </location>
    <ligand>
        <name>Mg(2+)</name>
        <dbReference type="ChEBI" id="CHEBI:18420"/>
        <label>1</label>
    </ligand>
</feature>
<feature type="active site" evidence="13">
    <location>
        <position position="67"/>
    </location>
</feature>
<comment type="subcellular location">
    <subcellularLocation>
        <location evidence="13">Cytoplasm</location>
    </subcellularLocation>
</comment>
<dbReference type="GO" id="GO:0003677">
    <property type="term" value="F:DNA binding"/>
    <property type="evidence" value="ECO:0007669"/>
    <property type="project" value="UniProtKB-KW"/>
</dbReference>
<keyword evidence="8 13" id="KW-0460">Magnesium</keyword>
<evidence type="ECO:0000256" key="14">
    <source>
        <dbReference type="NCBIfam" id="TIGR00228"/>
    </source>
</evidence>
<evidence type="ECO:0000256" key="10">
    <source>
        <dbReference type="ARBA" id="ARBA00023172"/>
    </source>
</evidence>
<dbReference type="Gene3D" id="3.30.420.10">
    <property type="entry name" value="Ribonuclease H-like superfamily/Ribonuclease H"/>
    <property type="match status" value="1"/>
</dbReference>
<organism evidence="15 16">
    <name type="scientific">Humisphaera borealis</name>
    <dbReference type="NCBI Taxonomy" id="2807512"/>
    <lineage>
        <taxon>Bacteria</taxon>
        <taxon>Pseudomonadati</taxon>
        <taxon>Planctomycetota</taxon>
        <taxon>Phycisphaerae</taxon>
        <taxon>Tepidisphaerales</taxon>
        <taxon>Tepidisphaeraceae</taxon>
        <taxon>Humisphaera</taxon>
    </lineage>
</organism>
<dbReference type="EMBL" id="CP063458">
    <property type="protein sequence ID" value="QOV90258.1"/>
    <property type="molecule type" value="Genomic_DNA"/>
</dbReference>
<keyword evidence="7 13" id="KW-0378">Hydrolase</keyword>
<evidence type="ECO:0000256" key="2">
    <source>
        <dbReference type="ARBA" id="ARBA00022490"/>
    </source>
</evidence>
<keyword evidence="2 13" id="KW-0963">Cytoplasm</keyword>
<dbReference type="FunFam" id="3.30.420.10:FF:000002">
    <property type="entry name" value="Crossover junction endodeoxyribonuclease RuvC"/>
    <property type="match status" value="1"/>
</dbReference>
<keyword evidence="9 13" id="KW-0238">DNA-binding</keyword>
<comment type="catalytic activity">
    <reaction evidence="12 13">
        <text>Endonucleolytic cleavage at a junction such as a reciprocal single-stranded crossover between two homologous DNA duplexes (Holliday junction).</text>
        <dbReference type="EC" id="3.1.21.10"/>
    </reaction>
</comment>
<dbReference type="GO" id="GO:0006310">
    <property type="term" value="P:DNA recombination"/>
    <property type="evidence" value="ECO:0007669"/>
    <property type="project" value="UniProtKB-UniRule"/>
</dbReference>
<comment type="similarity">
    <text evidence="1 13">Belongs to the RuvC family.</text>
</comment>
<feature type="active site" evidence="13">
    <location>
        <position position="141"/>
    </location>
</feature>
<dbReference type="GO" id="GO:0006281">
    <property type="term" value="P:DNA repair"/>
    <property type="evidence" value="ECO:0007669"/>
    <property type="project" value="UniProtKB-UniRule"/>
</dbReference>
<feature type="binding site" evidence="13">
    <location>
        <position position="7"/>
    </location>
    <ligand>
        <name>Mg(2+)</name>
        <dbReference type="ChEBI" id="CHEBI:18420"/>
        <label>1</label>
    </ligand>
</feature>
<keyword evidence="3 13" id="KW-0540">Nuclease</keyword>
<accession>A0A7M2WXK7</accession>